<dbReference type="InterPro" id="IPR043502">
    <property type="entry name" value="DNA/RNA_pol_sf"/>
</dbReference>
<name>A0A9W8P664_9AGAR</name>
<dbReference type="Proteomes" id="UP001142393">
    <property type="component" value="Unassembled WGS sequence"/>
</dbReference>
<dbReference type="PANTHER" id="PTHR33050">
    <property type="entry name" value="REVERSE TRANSCRIPTASE DOMAIN-CONTAINING PROTEIN"/>
    <property type="match status" value="1"/>
</dbReference>
<accession>A0A9W8P664</accession>
<dbReference type="EMBL" id="JANVFU010000003">
    <property type="protein sequence ID" value="KAJ3747637.1"/>
    <property type="molecule type" value="Genomic_DNA"/>
</dbReference>
<evidence type="ECO:0000313" key="2">
    <source>
        <dbReference type="Proteomes" id="UP001142393"/>
    </source>
</evidence>
<evidence type="ECO:0000313" key="1">
    <source>
        <dbReference type="EMBL" id="KAJ3747637.1"/>
    </source>
</evidence>
<dbReference type="AlphaFoldDB" id="A0A9W8P664"/>
<comment type="caution">
    <text evidence="1">The sequence shown here is derived from an EMBL/GenBank/DDBJ whole genome shotgun (WGS) entry which is preliminary data.</text>
</comment>
<dbReference type="InterPro" id="IPR052055">
    <property type="entry name" value="Hepadnavirus_pol/RT"/>
</dbReference>
<organism evidence="1 2">
    <name type="scientific">Lentinula detonsa</name>
    <dbReference type="NCBI Taxonomy" id="2804962"/>
    <lineage>
        <taxon>Eukaryota</taxon>
        <taxon>Fungi</taxon>
        <taxon>Dikarya</taxon>
        <taxon>Basidiomycota</taxon>
        <taxon>Agaricomycotina</taxon>
        <taxon>Agaricomycetes</taxon>
        <taxon>Agaricomycetidae</taxon>
        <taxon>Agaricales</taxon>
        <taxon>Marasmiineae</taxon>
        <taxon>Omphalotaceae</taxon>
        <taxon>Lentinula</taxon>
    </lineage>
</organism>
<reference evidence="1 2" key="1">
    <citation type="journal article" date="2023" name="Proc. Natl. Acad. Sci. U.S.A.">
        <title>A global phylogenomic analysis of the shiitake genus Lentinula.</title>
        <authorList>
            <person name="Sierra-Patev S."/>
            <person name="Min B."/>
            <person name="Naranjo-Ortiz M."/>
            <person name="Looney B."/>
            <person name="Konkel Z."/>
            <person name="Slot J.C."/>
            <person name="Sakamoto Y."/>
            <person name="Steenwyk J.L."/>
            <person name="Rokas A."/>
            <person name="Carro J."/>
            <person name="Camarero S."/>
            <person name="Ferreira P."/>
            <person name="Molpeceres G."/>
            <person name="Ruiz-Duenas F.J."/>
            <person name="Serrano A."/>
            <person name="Henrissat B."/>
            <person name="Drula E."/>
            <person name="Hughes K.W."/>
            <person name="Mata J.L."/>
            <person name="Ishikawa N.K."/>
            <person name="Vargas-Isla R."/>
            <person name="Ushijima S."/>
            <person name="Smith C.A."/>
            <person name="Donoghue J."/>
            <person name="Ahrendt S."/>
            <person name="Andreopoulos W."/>
            <person name="He G."/>
            <person name="LaButti K."/>
            <person name="Lipzen A."/>
            <person name="Ng V."/>
            <person name="Riley R."/>
            <person name="Sandor L."/>
            <person name="Barry K."/>
            <person name="Martinez A.T."/>
            <person name="Xiao Y."/>
            <person name="Gibbons J.G."/>
            <person name="Terashima K."/>
            <person name="Grigoriev I.V."/>
            <person name="Hibbett D."/>
        </authorList>
    </citation>
    <scope>NUCLEOTIDE SEQUENCE [LARGE SCALE GENOMIC DNA]</scope>
    <source>
        <strain evidence="1 2">TFB7810</strain>
    </source>
</reference>
<proteinExistence type="predicted"/>
<dbReference type="SUPFAM" id="SSF56672">
    <property type="entry name" value="DNA/RNA polymerases"/>
    <property type="match status" value="1"/>
</dbReference>
<dbReference type="GO" id="GO:0003676">
    <property type="term" value="F:nucleic acid binding"/>
    <property type="evidence" value="ECO:0007669"/>
    <property type="project" value="InterPro"/>
</dbReference>
<gene>
    <name evidence="1" type="ORF">DFH05DRAFT_1601498</name>
</gene>
<keyword evidence="2" id="KW-1185">Reference proteome</keyword>
<dbReference type="InterPro" id="IPR036397">
    <property type="entry name" value="RNaseH_sf"/>
</dbReference>
<dbReference type="PANTHER" id="PTHR33050:SF7">
    <property type="entry name" value="RIBONUCLEASE H"/>
    <property type="match status" value="1"/>
</dbReference>
<sequence>MKVSPMFVVWQKGKPRIVMDQTASGINSSIPKLEGKVKYDDMHTFGQVINDVMKEHPNEELILFKSDVAKAFLNLPGHPLWQLCQVVTVDRRYHIVRRLVFGTQTSPRCWCSVSALLCWFGSEKLGIAGLHVYMDDFYGWDFKRNMIQFHSQSRPNRQVQLLVFWDMISCPYEDRKQEAGVCIKIIGFWLDIVKGSISLTEESITGLVQAIQDFLTSSNHKAPLRNWQQLTGSLHWLLNVLPWARPALTEMYRKMAGKTLQFHNIPINGEVYRDLTWFSDTLQSAIGIRFVDAQAWDDNEADFVSWTNASNVGLSFVYAGNGFCYQVHSTPGSPVVDIFFRELLAILSALHHIASMSTPLYHLLIYSDSLDSVQVLNSLAVKESSHNSILLAIAGIILKTGIDFRVRHVPGKDNIRADLLSRLLLHDFKLQFPSYRIRTFEPLRELLLAQ</sequence>
<protein>
    <submittedName>
        <fullName evidence="1">Uncharacterized protein</fullName>
    </submittedName>
</protein>
<dbReference type="Gene3D" id="3.30.420.10">
    <property type="entry name" value="Ribonuclease H-like superfamily/Ribonuclease H"/>
    <property type="match status" value="1"/>
</dbReference>